<organism evidence="1 2">
    <name type="scientific">Pilimelia columellifera subsp. columellifera</name>
    <dbReference type="NCBI Taxonomy" id="706583"/>
    <lineage>
        <taxon>Bacteria</taxon>
        <taxon>Bacillati</taxon>
        <taxon>Actinomycetota</taxon>
        <taxon>Actinomycetes</taxon>
        <taxon>Micromonosporales</taxon>
        <taxon>Micromonosporaceae</taxon>
        <taxon>Pilimelia</taxon>
    </lineage>
</organism>
<dbReference type="Proteomes" id="UP001499978">
    <property type="component" value="Unassembled WGS sequence"/>
</dbReference>
<name>A0ABN3NC14_9ACTN</name>
<accession>A0ABN3NC14</accession>
<protein>
    <submittedName>
        <fullName evidence="1">Uncharacterized protein</fullName>
    </submittedName>
</protein>
<sequence length="471" mass="49534">MAYQEIDAPFSGSPQPERVVTADSLGRVLLTVTARALAGRAGDELDEPTAASRARGFAATSDDEALAAGAARVALAPEDLKLVDADAVAAWVTAQYPVVDPGFPAVVIGSPHGSAAHLAATMGAPWLPASFEVTVRWPDGAVDDPEAAQRQGAASASDLLAANPSVAIRQVHDPVLRGPAAGTTLSLFTRWRRLPPAYRVFLLRQLRPGATVLLVGDGRTWPVFDLGAAHSFQLGAPSSGLQPDDFVRPGPDLVQALRRADGEPRAWLPPATPPTMGLAESGLEVEFEDDLRETVGDVAGRPLSVRYGRPAALSAAVAGSVRGWLVGAGKSADRLAVGCGRLLDPGQALRSALVPYWCEAPLRDEVAEAECWVAGSPAFRSIDVLIEPPGRPSAVVAPLRQWDAVAWFSQQRAAVDRLGTRSYPYGTLPTRHASLVLSALREDLPVPPPMTPEAATRDLRAYGTPLGLSVC</sequence>
<evidence type="ECO:0000313" key="2">
    <source>
        <dbReference type="Proteomes" id="UP001499978"/>
    </source>
</evidence>
<comment type="caution">
    <text evidence="1">The sequence shown here is derived from an EMBL/GenBank/DDBJ whole genome shotgun (WGS) entry which is preliminary data.</text>
</comment>
<evidence type="ECO:0000313" key="1">
    <source>
        <dbReference type="EMBL" id="GAA2518609.1"/>
    </source>
</evidence>
<dbReference type="EMBL" id="BAAARY010000005">
    <property type="protein sequence ID" value="GAA2518609.1"/>
    <property type="molecule type" value="Genomic_DNA"/>
</dbReference>
<keyword evidence="2" id="KW-1185">Reference proteome</keyword>
<gene>
    <name evidence="1" type="ORF">GCM10010201_14510</name>
</gene>
<proteinExistence type="predicted"/>
<dbReference type="RefSeq" id="WP_344170204.1">
    <property type="nucleotide sequence ID" value="NZ_BAAARY010000005.1"/>
</dbReference>
<reference evidence="1 2" key="1">
    <citation type="journal article" date="2019" name="Int. J. Syst. Evol. Microbiol.">
        <title>The Global Catalogue of Microorganisms (GCM) 10K type strain sequencing project: providing services to taxonomists for standard genome sequencing and annotation.</title>
        <authorList>
            <consortium name="The Broad Institute Genomics Platform"/>
            <consortium name="The Broad Institute Genome Sequencing Center for Infectious Disease"/>
            <person name="Wu L."/>
            <person name="Ma J."/>
        </authorList>
    </citation>
    <scope>NUCLEOTIDE SEQUENCE [LARGE SCALE GENOMIC DNA]</scope>
    <source>
        <strain evidence="1 2">JCM 3367</strain>
    </source>
</reference>